<feature type="transmembrane region" description="Helical" evidence="2">
    <location>
        <begin position="6"/>
        <end position="26"/>
    </location>
</feature>
<keyword evidence="1" id="KW-0175">Coiled coil</keyword>
<dbReference type="EMBL" id="JMUI01000006">
    <property type="protein sequence ID" value="KDM56219.1"/>
    <property type="molecule type" value="Genomic_DNA"/>
</dbReference>
<gene>
    <name evidence="3" type="ORF">AE32_01407</name>
</gene>
<feature type="coiled-coil region" evidence="1">
    <location>
        <begin position="95"/>
        <end position="122"/>
    </location>
</feature>
<proteinExistence type="predicted"/>
<comment type="caution">
    <text evidence="3">The sequence shown here is derived from an EMBL/GenBank/DDBJ whole genome shotgun (WGS) entry which is preliminary data.</text>
</comment>
<reference evidence="3 4" key="1">
    <citation type="submission" date="2014-04" db="EMBL/GenBank/DDBJ databases">
        <title>The Genome Sequence of Acinetobacter baumanii BIDMC 57.</title>
        <authorList>
            <consortium name="The Broad Institute Genomics Platform"/>
            <consortium name="The Broad Institute Genome Sequencing Center for Infectious Disease"/>
            <person name="Murphy C."/>
            <person name="Cosimi L."/>
            <person name="Cerqueira G."/>
            <person name="Feldgarden M."/>
            <person name="Earl A."/>
            <person name="Spencer M.D."/>
            <person name="Fodor A."/>
            <person name="Sautter R.L."/>
            <person name="Hung D."/>
            <person name="Onderdonk A.B."/>
            <person name="Ernst C."/>
            <person name="Delaney M."/>
            <person name="DuBois A."/>
            <person name="Young S.K."/>
            <person name="Zeng Q."/>
            <person name="Gargeya S."/>
            <person name="Abouelleil A."/>
            <person name="Alvarado L."/>
            <person name="Chapman S.B."/>
            <person name="Gainer-Dewar J."/>
            <person name="Goldberg J."/>
            <person name="Griggs A."/>
            <person name="Gujja S."/>
            <person name="Hansen M."/>
            <person name="Howarth C."/>
            <person name="Imamovic A."/>
            <person name="Larimer J."/>
            <person name="Pearson M."/>
            <person name="Poon T.W."/>
            <person name="Priest M."/>
            <person name="Roberts A."/>
            <person name="Saif S."/>
            <person name="Shea T."/>
            <person name="Sykes S."/>
            <person name="Wortman J."/>
            <person name="Nusbaum C."/>
            <person name="Birren B."/>
        </authorList>
    </citation>
    <scope>NUCLEOTIDE SEQUENCE [LARGE SCALE GENOMIC DNA]</scope>
    <source>
        <strain evidence="3 4">BIDMC 57</strain>
    </source>
</reference>
<accession>A0A836MJR2</accession>
<evidence type="ECO:0000313" key="4">
    <source>
        <dbReference type="Proteomes" id="UP000027208"/>
    </source>
</evidence>
<keyword evidence="2" id="KW-1133">Transmembrane helix</keyword>
<keyword evidence="2" id="KW-0472">Membrane</keyword>
<dbReference type="Proteomes" id="UP000027208">
    <property type="component" value="Unassembled WGS sequence"/>
</dbReference>
<evidence type="ECO:0008006" key="5">
    <source>
        <dbReference type="Google" id="ProtNLM"/>
    </source>
</evidence>
<evidence type="ECO:0000256" key="2">
    <source>
        <dbReference type="SAM" id="Phobius"/>
    </source>
</evidence>
<organism evidence="3 4">
    <name type="scientific">Acinetobacter nosocomialis</name>
    <dbReference type="NCBI Taxonomy" id="106654"/>
    <lineage>
        <taxon>Bacteria</taxon>
        <taxon>Pseudomonadati</taxon>
        <taxon>Pseudomonadota</taxon>
        <taxon>Gammaproteobacteria</taxon>
        <taxon>Moraxellales</taxon>
        <taxon>Moraxellaceae</taxon>
        <taxon>Acinetobacter</taxon>
        <taxon>Acinetobacter calcoaceticus/baumannii complex</taxon>
    </lineage>
</organism>
<dbReference type="RefSeq" id="WP_004887769.1">
    <property type="nucleotide sequence ID" value="NZ_BBTU01000014.1"/>
</dbReference>
<feature type="transmembrane region" description="Helical" evidence="2">
    <location>
        <begin position="38"/>
        <end position="62"/>
    </location>
</feature>
<protein>
    <recommendedName>
        <fullName evidence="5">DUF4760 domain-containing protein</fullName>
    </recommendedName>
</protein>
<keyword evidence="2" id="KW-0812">Transmembrane</keyword>
<evidence type="ECO:0000256" key="1">
    <source>
        <dbReference type="SAM" id="Coils"/>
    </source>
</evidence>
<evidence type="ECO:0000313" key="3">
    <source>
        <dbReference type="EMBL" id="KDM56219.1"/>
    </source>
</evidence>
<dbReference type="AlphaFoldDB" id="A0A836MJR2"/>
<sequence length="209" mass="24797">MKKIFITTFLVIVLLLGYYVAMVGVLKGWMNNFCQRKYCLEFLSLGDYLSILIAVIGLVFVVQSLDAWKEQDKFLNARNICNQLIKFQDLCEFDLILLIQEKQNEINQLASLEEQRKFLKNTFFELGLFQINQELDERLRQSNCLYKSELNEIYKVLNQCLNKMFTNIENEKRSFHNIDSFLNRAIRDDIKEVNNKLMQITQKLNKKIN</sequence>
<name>A0A836MJR2_ACINO</name>